<evidence type="ECO:0000256" key="5">
    <source>
        <dbReference type="ARBA" id="ARBA00022968"/>
    </source>
</evidence>
<dbReference type="SUPFAM" id="SSF52540">
    <property type="entry name" value="P-loop containing nucleoside triphosphate hydrolases"/>
    <property type="match status" value="1"/>
</dbReference>
<evidence type="ECO:0000256" key="2">
    <source>
        <dbReference type="ARBA" id="ARBA00008124"/>
    </source>
</evidence>
<keyword evidence="11" id="KW-1185">Reference proteome</keyword>
<evidence type="ECO:0000256" key="3">
    <source>
        <dbReference type="ARBA" id="ARBA00022679"/>
    </source>
</evidence>
<comment type="subcellular location">
    <subcellularLocation>
        <location evidence="1">Golgi apparatus membrane</location>
        <topology evidence="1">Single-pass type II membrane protein</topology>
    </subcellularLocation>
</comment>
<evidence type="ECO:0000256" key="9">
    <source>
        <dbReference type="ARBA" id="ARBA00023180"/>
    </source>
</evidence>
<evidence type="ECO:0000256" key="8">
    <source>
        <dbReference type="ARBA" id="ARBA00023136"/>
    </source>
</evidence>
<name>A0A9F5J3K0_PYTBI</name>
<evidence type="ECO:0000313" key="12">
    <source>
        <dbReference type="RefSeq" id="XP_025029038.1"/>
    </source>
</evidence>
<dbReference type="RefSeq" id="XP_025029038.1">
    <property type="nucleotide sequence ID" value="XM_025173270.1"/>
</dbReference>
<dbReference type="Proteomes" id="UP000695026">
    <property type="component" value="Unplaced"/>
</dbReference>
<dbReference type="PANTHER" id="PTHR14647">
    <property type="entry name" value="GALACTOSE-3-O-SULFOTRANSFERASE"/>
    <property type="match status" value="1"/>
</dbReference>
<keyword evidence="7" id="KW-0333">Golgi apparatus</keyword>
<organism evidence="11 12">
    <name type="scientific">Python bivittatus</name>
    <name type="common">Burmese python</name>
    <name type="synonym">Python molurus bivittatus</name>
    <dbReference type="NCBI Taxonomy" id="176946"/>
    <lineage>
        <taxon>Eukaryota</taxon>
        <taxon>Metazoa</taxon>
        <taxon>Chordata</taxon>
        <taxon>Craniata</taxon>
        <taxon>Vertebrata</taxon>
        <taxon>Euteleostomi</taxon>
        <taxon>Lepidosauria</taxon>
        <taxon>Squamata</taxon>
        <taxon>Bifurcata</taxon>
        <taxon>Unidentata</taxon>
        <taxon>Episquamata</taxon>
        <taxon>Toxicofera</taxon>
        <taxon>Serpentes</taxon>
        <taxon>Henophidia</taxon>
        <taxon>Pythonidae</taxon>
        <taxon>Python</taxon>
    </lineage>
</organism>
<evidence type="ECO:0000256" key="1">
    <source>
        <dbReference type="ARBA" id="ARBA00004323"/>
    </source>
</evidence>
<keyword evidence="3" id="KW-0808">Transferase</keyword>
<dbReference type="Gene3D" id="3.40.50.300">
    <property type="entry name" value="P-loop containing nucleotide triphosphate hydrolases"/>
    <property type="match status" value="1"/>
</dbReference>
<dbReference type="GO" id="GO:0001733">
    <property type="term" value="F:galactosylceramide sulfotransferase activity"/>
    <property type="evidence" value="ECO:0007669"/>
    <property type="project" value="InterPro"/>
</dbReference>
<dbReference type="OrthoDB" id="514299at2759"/>
<proteinExistence type="inferred from homology"/>
<evidence type="ECO:0000313" key="11">
    <source>
        <dbReference type="Proteomes" id="UP000695026"/>
    </source>
</evidence>
<accession>A0A9F5J3K0</accession>
<dbReference type="CTD" id="64090"/>
<dbReference type="AlphaFoldDB" id="A0A9F5J3K0"/>
<dbReference type="PANTHER" id="PTHR14647:SF55">
    <property type="entry name" value="GALACTOSE-3-O-SULFOTRANSFERASE 2"/>
    <property type="match status" value="1"/>
</dbReference>
<dbReference type="GeneID" id="103062238"/>
<dbReference type="InterPro" id="IPR027417">
    <property type="entry name" value="P-loop_NTPase"/>
</dbReference>
<comment type="similarity">
    <text evidence="2">Belongs to the galactose-3-O-sulfotransferase family.</text>
</comment>
<keyword evidence="5" id="KW-0735">Signal-anchor</keyword>
<protein>
    <submittedName>
        <fullName evidence="12">Galactose-3-O-sulfotransferase 2 isoform X1</fullName>
    </submittedName>
</protein>
<reference evidence="12" key="1">
    <citation type="submission" date="2025-08" db="UniProtKB">
        <authorList>
            <consortium name="RefSeq"/>
        </authorList>
    </citation>
    <scope>IDENTIFICATION</scope>
    <source>
        <tissue evidence="12">Liver</tissue>
    </source>
</reference>
<dbReference type="OMA" id="MFRFAER"/>
<sequence>MKGIWRYFQQCSYLPLWLAGLTLIGSFYHYSTKDTNELAEQQWLSVSMTCYRQKHPSKICQPITNVMFLKTHKTASSTILNILYRFSEKHSLTVALPYGNEPHLGYPRHFHASYVEEFKTLGNKFNIMANHLRFNWQQVRRIMPDNTFYFSILRDPTLLLESSYVYFKTFSPAFRNSKDINEFLSSPWSYYNLAEKNNIYAKNNMWFDFGYDNNAEYDERYIHFVLQNIQEIFHLILIADFFDESMILLKDILCWDLDDVIYFKLNARSQYSIQALNPENKEKVKEWCALDWELYKYFNNSFWIKIQERMDLKTLYKEVDLLQKRQKELMETCLLEETAIEHYQIKDENMKPFQAGHASIMGYNLRQDLDNKTLNICKKMIMPELQYTAHLYNSQFPFKKKKTTGK</sequence>
<gene>
    <name evidence="12" type="primary">GAL3ST2</name>
</gene>
<keyword evidence="8 10" id="KW-0472">Membrane</keyword>
<evidence type="ECO:0000256" key="7">
    <source>
        <dbReference type="ARBA" id="ARBA00023034"/>
    </source>
</evidence>
<evidence type="ECO:0000256" key="10">
    <source>
        <dbReference type="SAM" id="Phobius"/>
    </source>
</evidence>
<evidence type="ECO:0000256" key="6">
    <source>
        <dbReference type="ARBA" id="ARBA00022989"/>
    </source>
</evidence>
<dbReference type="Pfam" id="PF06990">
    <property type="entry name" value="Gal-3-0_sulfotr"/>
    <property type="match status" value="1"/>
</dbReference>
<dbReference type="GO" id="GO:0009101">
    <property type="term" value="P:glycoprotein biosynthetic process"/>
    <property type="evidence" value="ECO:0007669"/>
    <property type="project" value="TreeGrafter"/>
</dbReference>
<dbReference type="GO" id="GO:0000139">
    <property type="term" value="C:Golgi membrane"/>
    <property type="evidence" value="ECO:0007669"/>
    <property type="project" value="UniProtKB-SubCell"/>
</dbReference>
<evidence type="ECO:0000256" key="4">
    <source>
        <dbReference type="ARBA" id="ARBA00022692"/>
    </source>
</evidence>
<dbReference type="GO" id="GO:0009247">
    <property type="term" value="P:glycolipid biosynthetic process"/>
    <property type="evidence" value="ECO:0007669"/>
    <property type="project" value="InterPro"/>
</dbReference>
<keyword evidence="9" id="KW-0325">Glycoprotein</keyword>
<keyword evidence="4 10" id="KW-0812">Transmembrane</keyword>
<keyword evidence="6 10" id="KW-1133">Transmembrane helix</keyword>
<feature type="transmembrane region" description="Helical" evidence="10">
    <location>
        <begin position="12"/>
        <end position="30"/>
    </location>
</feature>
<dbReference type="InterPro" id="IPR009729">
    <property type="entry name" value="Gal-3-0_sulfotransfrase"/>
</dbReference>